<dbReference type="PRINTS" id="PR00081">
    <property type="entry name" value="GDHRDH"/>
</dbReference>
<reference evidence="1 2" key="1">
    <citation type="submission" date="2019-07" db="EMBL/GenBank/DDBJ databases">
        <title>Whole genome shotgun sequence of Vibrio sagamiensis NBRC 104589.</title>
        <authorList>
            <person name="Hosoyama A."/>
            <person name="Uohara A."/>
            <person name="Ohji S."/>
            <person name="Ichikawa N."/>
        </authorList>
    </citation>
    <scope>NUCLEOTIDE SEQUENCE [LARGE SCALE GENOMIC DNA]</scope>
    <source>
        <strain evidence="1 2">NBRC 104589</strain>
    </source>
</reference>
<dbReference type="PANTHER" id="PTHR43544:SF12">
    <property type="entry name" value="NAD(P)-BINDING ROSSMANN-FOLD SUPERFAMILY PROTEIN"/>
    <property type="match status" value="1"/>
</dbReference>
<accession>A0A511QDE4</accession>
<dbReference type="InterPro" id="IPR002347">
    <property type="entry name" value="SDR_fam"/>
</dbReference>
<dbReference type="Gene3D" id="3.40.50.720">
    <property type="entry name" value="NAD(P)-binding Rossmann-like Domain"/>
    <property type="match status" value="1"/>
</dbReference>
<dbReference type="GO" id="GO:0016491">
    <property type="term" value="F:oxidoreductase activity"/>
    <property type="evidence" value="ECO:0007669"/>
    <property type="project" value="TreeGrafter"/>
</dbReference>
<evidence type="ECO:0000313" key="2">
    <source>
        <dbReference type="Proteomes" id="UP000321922"/>
    </source>
</evidence>
<dbReference type="EMBL" id="BJXJ01000011">
    <property type="protein sequence ID" value="GEM75323.1"/>
    <property type="molecule type" value="Genomic_DNA"/>
</dbReference>
<protein>
    <submittedName>
        <fullName evidence="1">SDR family oxidoreductase</fullName>
    </submittedName>
</protein>
<dbReference type="NCBIfam" id="NF006532">
    <property type="entry name" value="PRK09009.1"/>
    <property type="match status" value="1"/>
</dbReference>
<comment type="caution">
    <text evidence="1">The sequence shown here is derived from an EMBL/GenBank/DDBJ whole genome shotgun (WGS) entry which is preliminary data.</text>
</comment>
<evidence type="ECO:0000313" key="1">
    <source>
        <dbReference type="EMBL" id="GEM75323.1"/>
    </source>
</evidence>
<dbReference type="CDD" id="cd05325">
    <property type="entry name" value="carb_red_sniffer_like_SDR_c"/>
    <property type="match status" value="1"/>
</dbReference>
<dbReference type="Proteomes" id="UP000321922">
    <property type="component" value="Unassembled WGS sequence"/>
</dbReference>
<proteinExistence type="predicted"/>
<dbReference type="AlphaFoldDB" id="A0A511QDE4"/>
<dbReference type="Pfam" id="PF00106">
    <property type="entry name" value="adh_short"/>
    <property type="match status" value="1"/>
</dbReference>
<dbReference type="InterPro" id="IPR051468">
    <property type="entry name" value="Fungal_SecMetab_SDRs"/>
</dbReference>
<dbReference type="PANTHER" id="PTHR43544">
    <property type="entry name" value="SHORT-CHAIN DEHYDROGENASE/REDUCTASE"/>
    <property type="match status" value="1"/>
</dbReference>
<dbReference type="SUPFAM" id="SSF51735">
    <property type="entry name" value="NAD(P)-binding Rossmann-fold domains"/>
    <property type="match status" value="1"/>
</dbReference>
<keyword evidence="2" id="KW-1185">Reference proteome</keyword>
<dbReference type="InterPro" id="IPR036291">
    <property type="entry name" value="NAD(P)-bd_dom_sf"/>
</dbReference>
<dbReference type="RefSeq" id="WP_039981759.1">
    <property type="nucleotide sequence ID" value="NZ_BAOJ01000066.1"/>
</dbReference>
<name>A0A511QDE4_9VIBR</name>
<dbReference type="OrthoDB" id="9785826at2"/>
<dbReference type="GO" id="GO:0005737">
    <property type="term" value="C:cytoplasm"/>
    <property type="evidence" value="ECO:0007669"/>
    <property type="project" value="TreeGrafter"/>
</dbReference>
<sequence>MNILIVGGSGGIGLAMVKEVVRRYPLATIHATYRTQQPNELNDADLFNRVCWHQVDITQPEHVKAFSCQLSRLDWLINCVGMLHTSDKGPEKNVASLDAEFFLQNMTVNTLPSLLLAKHFTSKLKQSTGPRFATVSAKVGSISDNHLGGWYSYRSSKAALNMFLKTLSIEWQRTVKHGAVLALHPGTTDTVLSKPFQANVPEGKLFTPDFVAKNLLDLIENSTAQDNGKFWAYDGECLPW</sequence>
<organism evidence="1 2">
    <name type="scientific">Vibrio sagamiensis NBRC 104589</name>
    <dbReference type="NCBI Taxonomy" id="1219064"/>
    <lineage>
        <taxon>Bacteria</taxon>
        <taxon>Pseudomonadati</taxon>
        <taxon>Pseudomonadota</taxon>
        <taxon>Gammaproteobacteria</taxon>
        <taxon>Vibrionales</taxon>
        <taxon>Vibrionaceae</taxon>
        <taxon>Vibrio</taxon>
    </lineage>
</organism>
<gene>
    <name evidence="1" type="ORF">VSA01S_14350</name>
</gene>